<accession>A1HTY6</accession>
<name>A1HTY6_9FIRM</name>
<reference evidence="4 5" key="1">
    <citation type="submission" date="2007-01" db="EMBL/GenBank/DDBJ databases">
        <title>Annotation of the draft genome assembly of Thermosinus carboxydivorans Nor1.</title>
        <authorList>
            <consortium name="US DOE Joint Genome Institute (JGI-ORNL)"/>
            <person name="Larimer F."/>
            <person name="Land M."/>
            <person name="Hauser L."/>
        </authorList>
    </citation>
    <scope>NUCLEOTIDE SEQUENCE [LARGE SCALE GENOMIC DNA]</scope>
    <source>
        <strain evidence="4 5">Nor1</strain>
    </source>
</reference>
<dbReference type="GO" id="GO:0005576">
    <property type="term" value="C:extracellular region"/>
    <property type="evidence" value="ECO:0007669"/>
    <property type="project" value="UniProtKB-SubCell"/>
</dbReference>
<feature type="domain" description="NodB homology" evidence="3">
    <location>
        <begin position="84"/>
        <end position="252"/>
    </location>
</feature>
<dbReference type="eggNOG" id="COG0726">
    <property type="taxonomic scope" value="Bacteria"/>
</dbReference>
<keyword evidence="5" id="KW-1185">Reference proteome</keyword>
<evidence type="ECO:0000313" key="5">
    <source>
        <dbReference type="Proteomes" id="UP000005139"/>
    </source>
</evidence>
<gene>
    <name evidence="4" type="ORF">TcarDRAFT_0348</name>
</gene>
<keyword evidence="2" id="KW-0732">Signal</keyword>
<evidence type="ECO:0000256" key="2">
    <source>
        <dbReference type="ARBA" id="ARBA00022729"/>
    </source>
</evidence>
<dbReference type="InterPro" id="IPR051398">
    <property type="entry name" value="Polysacch_Deacetylase"/>
</dbReference>
<dbReference type="RefSeq" id="WP_007290489.1">
    <property type="nucleotide sequence ID" value="NZ_AAWL01000030.1"/>
</dbReference>
<dbReference type="GO" id="GO:0005975">
    <property type="term" value="P:carbohydrate metabolic process"/>
    <property type="evidence" value="ECO:0007669"/>
    <property type="project" value="InterPro"/>
</dbReference>
<dbReference type="CDD" id="cd10918">
    <property type="entry name" value="CE4_NodB_like_5s_6s"/>
    <property type="match status" value="1"/>
</dbReference>
<dbReference type="GO" id="GO:0016810">
    <property type="term" value="F:hydrolase activity, acting on carbon-nitrogen (but not peptide) bonds"/>
    <property type="evidence" value="ECO:0007669"/>
    <property type="project" value="InterPro"/>
</dbReference>
<dbReference type="PANTHER" id="PTHR34216">
    <property type="match status" value="1"/>
</dbReference>
<dbReference type="PANTHER" id="PTHR34216:SF3">
    <property type="entry name" value="POLY-BETA-1,6-N-ACETYL-D-GLUCOSAMINE N-DEACETYLASE"/>
    <property type="match status" value="1"/>
</dbReference>
<dbReference type="PROSITE" id="PS51677">
    <property type="entry name" value="NODB"/>
    <property type="match status" value="1"/>
</dbReference>
<evidence type="ECO:0000259" key="3">
    <source>
        <dbReference type="PROSITE" id="PS51677"/>
    </source>
</evidence>
<dbReference type="InterPro" id="IPR002509">
    <property type="entry name" value="NODB_dom"/>
</dbReference>
<dbReference type="SUPFAM" id="SSF88713">
    <property type="entry name" value="Glycoside hydrolase/deacetylase"/>
    <property type="match status" value="1"/>
</dbReference>
<protein>
    <submittedName>
        <fullName evidence="4">Polysaccharide deacetylase</fullName>
    </submittedName>
</protein>
<dbReference type="Proteomes" id="UP000005139">
    <property type="component" value="Unassembled WGS sequence"/>
</dbReference>
<sequence length="252" mass="28220">MTKAKKLLAVALICGGGFLFWLFSPAGGVPILAYHMVDPAPEVYSIDPADFEEQMRYLAKEGYTAISLAEMLDGLAGKRTLPAKPIVITFDDGYRDNYTTALPILEKYNFKATVFVIAGQVGQSGYLTWEEIKDMQRRHVEIGSHTLSHAALTDITLPERQREVGLSKQVLERHLGTPVEFFAYPYGKFDPAIFAILQEAGYRGACSGIAGLNFQGDNAYRLKRVNIPRPRYGLWEFRLRLLRAHVYAKLGI</sequence>
<comment type="subcellular location">
    <subcellularLocation>
        <location evidence="1">Secreted</location>
    </subcellularLocation>
</comment>
<reference evidence="4 5" key="2">
    <citation type="submission" date="2007-01" db="EMBL/GenBank/DDBJ databases">
        <title>Sequencing of the draft genome and assembly of Thermosinus carboxydivorans Nor1.</title>
        <authorList>
            <consortium name="US DOE Joint Genome Institute (JGI-PGF)"/>
            <person name="Copeland A."/>
            <person name="Lucas S."/>
            <person name="Lapidus A."/>
            <person name="Barry K."/>
            <person name="Glavina del Rio T."/>
            <person name="Dalin E."/>
            <person name="Tice H."/>
            <person name="Bruce D."/>
            <person name="Pitluck S."/>
            <person name="Richardson P."/>
        </authorList>
    </citation>
    <scope>NUCLEOTIDE SEQUENCE [LARGE SCALE GENOMIC DNA]</scope>
    <source>
        <strain evidence="4 5">Nor1</strain>
    </source>
</reference>
<proteinExistence type="predicted"/>
<dbReference type="AlphaFoldDB" id="A1HTY6"/>
<evidence type="ECO:0000313" key="4">
    <source>
        <dbReference type="EMBL" id="EAX46507.1"/>
    </source>
</evidence>
<dbReference type="Pfam" id="PF01522">
    <property type="entry name" value="Polysacc_deac_1"/>
    <property type="match status" value="1"/>
</dbReference>
<dbReference type="Gene3D" id="3.20.20.370">
    <property type="entry name" value="Glycoside hydrolase/deacetylase"/>
    <property type="match status" value="1"/>
</dbReference>
<organism evidence="4 5">
    <name type="scientific">Thermosinus carboxydivorans Nor1</name>
    <dbReference type="NCBI Taxonomy" id="401526"/>
    <lineage>
        <taxon>Bacteria</taxon>
        <taxon>Bacillati</taxon>
        <taxon>Bacillota</taxon>
        <taxon>Negativicutes</taxon>
        <taxon>Selenomonadales</taxon>
        <taxon>Sporomusaceae</taxon>
        <taxon>Thermosinus</taxon>
    </lineage>
</organism>
<dbReference type="EMBL" id="AAWL01000030">
    <property type="protein sequence ID" value="EAX46507.1"/>
    <property type="molecule type" value="Genomic_DNA"/>
</dbReference>
<evidence type="ECO:0000256" key="1">
    <source>
        <dbReference type="ARBA" id="ARBA00004613"/>
    </source>
</evidence>
<dbReference type="InterPro" id="IPR011330">
    <property type="entry name" value="Glyco_hydro/deAcase_b/a-brl"/>
</dbReference>
<comment type="caution">
    <text evidence="4">The sequence shown here is derived from an EMBL/GenBank/DDBJ whole genome shotgun (WGS) entry which is preliminary data.</text>
</comment>